<feature type="non-terminal residue" evidence="3">
    <location>
        <position position="1"/>
    </location>
</feature>
<keyword evidence="4" id="KW-1185">Reference proteome</keyword>
<evidence type="ECO:0000313" key="3">
    <source>
        <dbReference type="EMBL" id="KIY60696.1"/>
    </source>
</evidence>
<evidence type="ECO:0000259" key="2">
    <source>
        <dbReference type="PROSITE" id="PS51253"/>
    </source>
</evidence>
<dbReference type="OrthoDB" id="2668963at2759"/>
<reference evidence="3 4" key="1">
    <citation type="journal article" date="2015" name="Fungal Genet. Biol.">
        <title>Evolution of novel wood decay mechanisms in Agaricales revealed by the genome sequences of Fistulina hepatica and Cylindrobasidium torrendii.</title>
        <authorList>
            <person name="Floudas D."/>
            <person name="Held B.W."/>
            <person name="Riley R."/>
            <person name="Nagy L.G."/>
            <person name="Koehler G."/>
            <person name="Ransdell A.S."/>
            <person name="Younus H."/>
            <person name="Chow J."/>
            <person name="Chiniquy J."/>
            <person name="Lipzen A."/>
            <person name="Tritt A."/>
            <person name="Sun H."/>
            <person name="Haridas S."/>
            <person name="LaButti K."/>
            <person name="Ohm R.A."/>
            <person name="Kues U."/>
            <person name="Blanchette R.A."/>
            <person name="Grigoriev I.V."/>
            <person name="Minto R.E."/>
            <person name="Hibbett D.S."/>
        </authorList>
    </citation>
    <scope>NUCLEOTIDE SEQUENCE [LARGE SCALE GENOMIC DNA]</scope>
    <source>
        <strain evidence="3 4">FP15055 ss-10</strain>
    </source>
</reference>
<sequence length="102" mass="11923">CRIMQTECWDTEGRSIVLDDETVRRRVNGIDSKAKSNFDKRSHFSESEEQILLDSCLQLARRGFPVNHRRLAEEANIMLMARDGVQFKPVGSTWTARFRDRH</sequence>
<dbReference type="InterPro" id="IPR006600">
    <property type="entry name" value="HTH_CenpB_DNA-bd_dom"/>
</dbReference>
<protein>
    <recommendedName>
        <fullName evidence="2">HTH CENPB-type domain-containing protein</fullName>
    </recommendedName>
</protein>
<feature type="non-terminal residue" evidence="3">
    <location>
        <position position="102"/>
    </location>
</feature>
<organism evidence="3 4">
    <name type="scientific">Cylindrobasidium torrendii FP15055 ss-10</name>
    <dbReference type="NCBI Taxonomy" id="1314674"/>
    <lineage>
        <taxon>Eukaryota</taxon>
        <taxon>Fungi</taxon>
        <taxon>Dikarya</taxon>
        <taxon>Basidiomycota</taxon>
        <taxon>Agaricomycotina</taxon>
        <taxon>Agaricomycetes</taxon>
        <taxon>Agaricomycetidae</taxon>
        <taxon>Agaricales</taxon>
        <taxon>Marasmiineae</taxon>
        <taxon>Physalacriaceae</taxon>
        <taxon>Cylindrobasidium</taxon>
    </lineage>
</organism>
<dbReference type="AlphaFoldDB" id="A0A0D7ATT5"/>
<accession>A0A0D7ATT5</accession>
<feature type="domain" description="HTH CENPB-type" evidence="2">
    <location>
        <begin position="36"/>
        <end position="102"/>
    </location>
</feature>
<gene>
    <name evidence="3" type="ORF">CYLTODRAFT_322413</name>
</gene>
<dbReference type="EMBL" id="KN881349">
    <property type="protein sequence ID" value="KIY60696.1"/>
    <property type="molecule type" value="Genomic_DNA"/>
</dbReference>
<dbReference type="Proteomes" id="UP000054007">
    <property type="component" value="Unassembled WGS sequence"/>
</dbReference>
<evidence type="ECO:0000256" key="1">
    <source>
        <dbReference type="ARBA" id="ARBA00023125"/>
    </source>
</evidence>
<keyword evidence="1" id="KW-0238">DNA-binding</keyword>
<proteinExistence type="predicted"/>
<dbReference type="Pfam" id="PF03221">
    <property type="entry name" value="HTH_Tnp_Tc5"/>
    <property type="match status" value="1"/>
</dbReference>
<dbReference type="PROSITE" id="PS51253">
    <property type="entry name" value="HTH_CENPB"/>
    <property type="match status" value="1"/>
</dbReference>
<evidence type="ECO:0000313" key="4">
    <source>
        <dbReference type="Proteomes" id="UP000054007"/>
    </source>
</evidence>
<dbReference type="STRING" id="1314674.A0A0D7ATT5"/>
<dbReference type="GO" id="GO:0003677">
    <property type="term" value="F:DNA binding"/>
    <property type="evidence" value="ECO:0007669"/>
    <property type="project" value="UniProtKB-KW"/>
</dbReference>
<name>A0A0D7ATT5_9AGAR</name>